<gene>
    <name evidence="1" type="ORF">AOB57_005445</name>
</gene>
<proteinExistence type="predicted"/>
<keyword evidence="2" id="KW-1185">Reference proteome</keyword>
<dbReference type="AlphaFoldDB" id="A0A660HQY9"/>
<evidence type="ECO:0000313" key="2">
    <source>
        <dbReference type="Proteomes" id="UP000053087"/>
    </source>
</evidence>
<dbReference type="Proteomes" id="UP000053087">
    <property type="component" value="Chromosome"/>
</dbReference>
<name>A0A660HQY9_9EURY</name>
<evidence type="ECO:0000313" key="1">
    <source>
        <dbReference type="EMBL" id="AYK14705.1"/>
    </source>
</evidence>
<organism evidence="1 2">
    <name type="scientific">Methanosarcina flavescens</name>
    <dbReference type="NCBI Taxonomy" id="1715806"/>
    <lineage>
        <taxon>Archaea</taxon>
        <taxon>Methanobacteriati</taxon>
        <taxon>Methanobacteriota</taxon>
        <taxon>Stenosarchaea group</taxon>
        <taxon>Methanomicrobia</taxon>
        <taxon>Methanosarcinales</taxon>
        <taxon>Methanosarcinaceae</taxon>
        <taxon>Methanosarcina</taxon>
    </lineage>
</organism>
<reference evidence="1 2" key="1">
    <citation type="journal article" date="2016" name="Int. J. Syst. Evol. Microbiol.">
        <title>Methanosarcina flavescens sp. nov., a methanogenic archaeon isolated from a full-scale anaerobic digester.</title>
        <authorList>
            <person name="Kern T."/>
            <person name="Fischer M.A."/>
            <person name="Deppenmeier U."/>
            <person name="Schmitz R.A."/>
            <person name="Rother M."/>
        </authorList>
    </citation>
    <scope>NUCLEOTIDE SEQUENCE [LARGE SCALE GENOMIC DNA]</scope>
    <source>
        <strain evidence="1 2">E03.2</strain>
    </source>
</reference>
<accession>A0A660HQY9</accession>
<dbReference type="KEGG" id="mfz:AOB57_005445"/>
<sequence length="61" mass="7074">MLLISLDEQVNTSEKFNNFLTGEVFLMLREISVLEKLKFPEIPSVFGKVWRNKFTGKIGLQ</sequence>
<protein>
    <submittedName>
        <fullName evidence="1">Uncharacterized protein</fullName>
    </submittedName>
</protein>
<dbReference type="EMBL" id="CP032683">
    <property type="protein sequence ID" value="AYK14705.1"/>
    <property type="molecule type" value="Genomic_DNA"/>
</dbReference>